<evidence type="ECO:0000256" key="2">
    <source>
        <dbReference type="ARBA" id="ARBA00022448"/>
    </source>
</evidence>
<keyword evidence="2" id="KW-0813">Transport</keyword>
<keyword evidence="5 8" id="KW-1133">Transmembrane helix</keyword>
<accession>A0ABV4IJG1</accession>
<gene>
    <name evidence="10" type="ORF">ABNG02_05015</name>
</gene>
<proteinExistence type="predicted"/>
<comment type="caution">
    <text evidence="10">The sequence shown here is derived from an EMBL/GenBank/DDBJ whole genome shotgun (WGS) entry which is preliminary data.</text>
</comment>
<dbReference type="RefSeq" id="WP_343779932.1">
    <property type="nucleotide sequence ID" value="NZ_BAAADQ010000015.1"/>
</dbReference>
<feature type="region of interest" description="Disordered" evidence="7">
    <location>
        <begin position="1"/>
        <end position="27"/>
    </location>
</feature>
<feature type="transmembrane region" description="Helical" evidence="8">
    <location>
        <begin position="141"/>
        <end position="162"/>
    </location>
</feature>
<keyword evidence="4 8" id="KW-0812">Transmembrane</keyword>
<organism evidence="10 11">
    <name type="scientific">Halorubrum ejinorense</name>
    <dbReference type="NCBI Taxonomy" id="425309"/>
    <lineage>
        <taxon>Archaea</taxon>
        <taxon>Methanobacteriati</taxon>
        <taxon>Methanobacteriota</taxon>
        <taxon>Stenosarchaea group</taxon>
        <taxon>Halobacteria</taxon>
        <taxon>Halobacteriales</taxon>
        <taxon>Haloferacaceae</taxon>
        <taxon>Halorubrum</taxon>
    </lineage>
</organism>
<evidence type="ECO:0000256" key="1">
    <source>
        <dbReference type="ARBA" id="ARBA00004651"/>
    </source>
</evidence>
<reference evidence="10 11" key="1">
    <citation type="submission" date="2024-06" db="EMBL/GenBank/DDBJ databases">
        <title>Halorubrum miltondacostae sp. nov., a potential PHA producer isolated from an inland solar saltern in Rio Maior, Portugal.</title>
        <authorList>
            <person name="Albuquerque L."/>
            <person name="Viver T."/>
            <person name="Barroso C."/>
            <person name="Claudino R."/>
            <person name="Galvan M."/>
            <person name="Simoes G."/>
            <person name="Lobo Da Cunha A."/>
            <person name="Egas C."/>
        </authorList>
    </citation>
    <scope>NUCLEOTIDE SEQUENCE [LARGE SCALE GENOMIC DNA]</scope>
    <source>
        <strain evidence="10 11">DSM 18646</strain>
    </source>
</reference>
<keyword evidence="6 8" id="KW-0472">Membrane</keyword>
<feature type="compositionally biased region" description="Basic and acidic residues" evidence="7">
    <location>
        <begin position="7"/>
        <end position="19"/>
    </location>
</feature>
<feature type="transmembrane region" description="Helical" evidence="8">
    <location>
        <begin position="174"/>
        <end position="193"/>
    </location>
</feature>
<feature type="transmembrane region" description="Helical" evidence="8">
    <location>
        <begin position="41"/>
        <end position="61"/>
    </location>
</feature>
<evidence type="ECO:0000256" key="6">
    <source>
        <dbReference type="ARBA" id="ARBA00023136"/>
    </source>
</evidence>
<evidence type="ECO:0000256" key="8">
    <source>
        <dbReference type="SAM" id="Phobius"/>
    </source>
</evidence>
<dbReference type="Pfam" id="PF00528">
    <property type="entry name" value="BPD_transp_1"/>
    <property type="match status" value="1"/>
</dbReference>
<feature type="transmembrane region" description="Helical" evidence="8">
    <location>
        <begin position="205"/>
        <end position="227"/>
    </location>
</feature>
<sequence>MPSETVDFGRRNEPPRAEPADLPSTTRSAGMNPLRILAKRALMGVATAWVVLTAVFGLFTLTQDWVLQGQIGAARFAGENDPEVLAEIRAEYFAARGLDRPLTEVYADYLGRMVTLEWGTSLGGDAVFPLVTDAVVRTATYVLPALVIAVAVGVGVGTYAALNPDGRLASGGIGAAYLLFALPNFWIGGLLYSRTLGDSTAASPLLYDHLLPIAFAAATLLGGYVSYSRAHSREYASADFVSLVRAKGASDRRVAAHVLRNAAIPFFSMLFTEALGLLVLATFVIEVLFGIEGFGLLLLDAVENRDLPVLLGGTVVIIWVGVIGNVVQDLAYGYLDPRVDIG</sequence>
<evidence type="ECO:0000256" key="7">
    <source>
        <dbReference type="SAM" id="MobiDB-lite"/>
    </source>
</evidence>
<comment type="subcellular location">
    <subcellularLocation>
        <location evidence="1">Cell membrane</location>
        <topology evidence="1">Multi-pass membrane protein</topology>
    </subcellularLocation>
</comment>
<keyword evidence="3" id="KW-1003">Cell membrane</keyword>
<dbReference type="InterPro" id="IPR035906">
    <property type="entry name" value="MetI-like_sf"/>
</dbReference>
<dbReference type="SUPFAM" id="SSF161098">
    <property type="entry name" value="MetI-like"/>
    <property type="match status" value="1"/>
</dbReference>
<evidence type="ECO:0000259" key="9">
    <source>
        <dbReference type="Pfam" id="PF00528"/>
    </source>
</evidence>
<dbReference type="InterPro" id="IPR000515">
    <property type="entry name" value="MetI-like"/>
</dbReference>
<protein>
    <submittedName>
        <fullName evidence="10">ABC transporter permease</fullName>
    </submittedName>
</protein>
<feature type="transmembrane region" description="Helical" evidence="8">
    <location>
        <begin position="309"/>
        <end position="327"/>
    </location>
</feature>
<evidence type="ECO:0000313" key="10">
    <source>
        <dbReference type="EMBL" id="MEZ3166682.1"/>
    </source>
</evidence>
<evidence type="ECO:0000313" key="11">
    <source>
        <dbReference type="Proteomes" id="UP001567571"/>
    </source>
</evidence>
<dbReference type="PANTHER" id="PTHR30465:SF0">
    <property type="entry name" value="OLIGOPEPTIDE TRANSPORT SYSTEM PERMEASE PROTEIN APPB"/>
    <property type="match status" value="1"/>
</dbReference>
<feature type="domain" description="ABC transmembrane type-1" evidence="9">
    <location>
        <begin position="153"/>
        <end position="340"/>
    </location>
</feature>
<evidence type="ECO:0000256" key="4">
    <source>
        <dbReference type="ARBA" id="ARBA00022692"/>
    </source>
</evidence>
<dbReference type="EMBL" id="JBEDNW010000002">
    <property type="protein sequence ID" value="MEZ3166682.1"/>
    <property type="molecule type" value="Genomic_DNA"/>
</dbReference>
<keyword evidence="11" id="KW-1185">Reference proteome</keyword>
<feature type="transmembrane region" description="Helical" evidence="8">
    <location>
        <begin position="262"/>
        <end position="289"/>
    </location>
</feature>
<evidence type="ECO:0000256" key="3">
    <source>
        <dbReference type="ARBA" id="ARBA00022475"/>
    </source>
</evidence>
<dbReference type="PANTHER" id="PTHR30465">
    <property type="entry name" value="INNER MEMBRANE ABC TRANSPORTER"/>
    <property type="match status" value="1"/>
</dbReference>
<dbReference type="CDD" id="cd06261">
    <property type="entry name" value="TM_PBP2"/>
    <property type="match status" value="1"/>
</dbReference>
<name>A0ABV4IJG1_9EURY</name>
<dbReference type="Proteomes" id="UP001567571">
    <property type="component" value="Unassembled WGS sequence"/>
</dbReference>
<evidence type="ECO:0000256" key="5">
    <source>
        <dbReference type="ARBA" id="ARBA00022989"/>
    </source>
</evidence>